<feature type="transmembrane region" description="Helical" evidence="12">
    <location>
        <begin position="218"/>
        <end position="242"/>
    </location>
</feature>
<dbReference type="Proteomes" id="UP000515203">
    <property type="component" value="Unplaced"/>
</dbReference>
<evidence type="ECO:0000256" key="6">
    <source>
        <dbReference type="ARBA" id="ARBA00023136"/>
    </source>
</evidence>
<dbReference type="GO" id="GO:0005886">
    <property type="term" value="C:plasma membrane"/>
    <property type="evidence" value="ECO:0007669"/>
    <property type="project" value="UniProtKB-SubCell"/>
</dbReference>
<evidence type="ECO:0000256" key="12">
    <source>
        <dbReference type="SAM" id="Phobius"/>
    </source>
</evidence>
<dbReference type="FunCoup" id="A0A6P6EU31">
    <property type="interactions" value="126"/>
</dbReference>
<evidence type="ECO:0000256" key="3">
    <source>
        <dbReference type="ARBA" id="ARBA00022692"/>
    </source>
</evidence>
<protein>
    <submittedName>
        <fullName evidence="16">Triggering receptor expressed on myeloid cells 1 isoform X1</fullName>
    </submittedName>
</protein>
<keyword evidence="4 13" id="KW-0732">Signal</keyword>
<evidence type="ECO:0000256" key="1">
    <source>
        <dbReference type="ARBA" id="ARBA00004251"/>
    </source>
</evidence>
<keyword evidence="10" id="KW-0393">Immunoglobulin domain</keyword>
<dbReference type="CTD" id="54210"/>
<keyword evidence="9" id="KW-0325">Glycoprotein</keyword>
<dbReference type="GO" id="GO:0030593">
    <property type="term" value="P:neutrophil chemotaxis"/>
    <property type="evidence" value="ECO:0007669"/>
    <property type="project" value="TreeGrafter"/>
</dbReference>
<evidence type="ECO:0000256" key="11">
    <source>
        <dbReference type="SAM" id="MobiDB-lite"/>
    </source>
</evidence>
<dbReference type="Gene3D" id="2.60.40.10">
    <property type="entry name" value="Immunoglobulins"/>
    <property type="match status" value="1"/>
</dbReference>
<evidence type="ECO:0000256" key="9">
    <source>
        <dbReference type="ARBA" id="ARBA00023180"/>
    </source>
</evidence>
<feature type="chain" id="PRO_5027922245" evidence="13">
    <location>
        <begin position="28"/>
        <end position="249"/>
    </location>
</feature>
<keyword evidence="5 12" id="KW-1133">Transmembrane helix</keyword>
<dbReference type="OrthoDB" id="8959642at2759"/>
<dbReference type="InParanoid" id="A0A6P6EU31"/>
<reference evidence="16" key="1">
    <citation type="submission" date="2025-08" db="UniProtKB">
        <authorList>
            <consortium name="RefSeq"/>
        </authorList>
    </citation>
    <scope>IDENTIFICATION</scope>
</reference>
<comment type="subcellular location">
    <subcellularLocation>
        <location evidence="1">Cell membrane</location>
        <topology evidence="1">Single-pass type I membrane protein</topology>
    </subcellularLocation>
</comment>
<dbReference type="RefSeq" id="XP_023575840.1">
    <property type="nucleotide sequence ID" value="XM_023720072.1"/>
</dbReference>
<evidence type="ECO:0000313" key="16">
    <source>
        <dbReference type="RefSeq" id="XP_023575840.1"/>
    </source>
</evidence>
<evidence type="ECO:0000256" key="7">
    <source>
        <dbReference type="ARBA" id="ARBA00023157"/>
    </source>
</evidence>
<dbReference type="Pfam" id="PF07686">
    <property type="entry name" value="V-set"/>
    <property type="match status" value="1"/>
</dbReference>
<keyword evidence="7" id="KW-1015">Disulfide bond</keyword>
<evidence type="ECO:0000256" key="13">
    <source>
        <dbReference type="SAM" id="SignalP"/>
    </source>
</evidence>
<dbReference type="PANTHER" id="PTHR19357:SF2">
    <property type="entry name" value="TRIGGERING RECEPTOR EXPRESSED ON MYELOID CELLS 3"/>
    <property type="match status" value="1"/>
</dbReference>
<dbReference type="InterPro" id="IPR013783">
    <property type="entry name" value="Ig-like_fold"/>
</dbReference>
<feature type="region of interest" description="Disordered" evidence="11">
    <location>
        <begin position="184"/>
        <end position="204"/>
    </location>
</feature>
<keyword evidence="15" id="KW-1185">Reference proteome</keyword>
<evidence type="ECO:0000259" key="14">
    <source>
        <dbReference type="Pfam" id="PF07686"/>
    </source>
</evidence>
<evidence type="ECO:0000256" key="8">
    <source>
        <dbReference type="ARBA" id="ARBA00023170"/>
    </source>
</evidence>
<dbReference type="AlphaFoldDB" id="A0A6P6EU31"/>
<dbReference type="GO" id="GO:0070945">
    <property type="term" value="P:neutrophil-mediated killing of gram-negative bacterium"/>
    <property type="evidence" value="ECO:0007669"/>
    <property type="project" value="TreeGrafter"/>
</dbReference>
<evidence type="ECO:0000256" key="5">
    <source>
        <dbReference type="ARBA" id="ARBA00022989"/>
    </source>
</evidence>
<gene>
    <name evidence="16" type="primary">Trem1</name>
</gene>
<dbReference type="InterPro" id="IPR036179">
    <property type="entry name" value="Ig-like_dom_sf"/>
</dbReference>
<accession>A0A6P6EU31</accession>
<keyword evidence="3 12" id="KW-0812">Transmembrane</keyword>
<dbReference type="SUPFAM" id="SSF48726">
    <property type="entry name" value="Immunoglobulin"/>
    <property type="match status" value="1"/>
</dbReference>
<evidence type="ECO:0000256" key="2">
    <source>
        <dbReference type="ARBA" id="ARBA00022475"/>
    </source>
</evidence>
<keyword evidence="8 16" id="KW-0675">Receptor</keyword>
<keyword evidence="2" id="KW-1003">Cell membrane</keyword>
<evidence type="ECO:0000256" key="10">
    <source>
        <dbReference type="ARBA" id="ARBA00023319"/>
    </source>
</evidence>
<evidence type="ECO:0000313" key="15">
    <source>
        <dbReference type="Proteomes" id="UP000515203"/>
    </source>
</evidence>
<organism evidence="15 16">
    <name type="scientific">Octodon degus</name>
    <name type="common">Degu</name>
    <name type="synonym">Sciurus degus</name>
    <dbReference type="NCBI Taxonomy" id="10160"/>
    <lineage>
        <taxon>Eukaryota</taxon>
        <taxon>Metazoa</taxon>
        <taxon>Chordata</taxon>
        <taxon>Craniata</taxon>
        <taxon>Vertebrata</taxon>
        <taxon>Euteleostomi</taxon>
        <taxon>Mammalia</taxon>
        <taxon>Eutheria</taxon>
        <taxon>Euarchontoglires</taxon>
        <taxon>Glires</taxon>
        <taxon>Rodentia</taxon>
        <taxon>Hystricomorpha</taxon>
        <taxon>Octodontidae</taxon>
        <taxon>Octodon</taxon>
    </lineage>
</organism>
<sequence length="249" mass="27412">MEGTGTPGWTLREPLLLLLLCASGLHAEGQYEDHECVGEGQDVSVDFHYNSRYKYSFKAWQRVESQGPPKTLVQTETKNEDLNRAQVGRFVVEDNPTTGIINITMMQFQRQDVGLYQCVILVEPLVTLPYPVWLSLCPDSSSTHASGMSSTLDLTKTSAPTTMEGLTQNLADISTFPATEHLSTTHRNHRTVTQPLSKPTAVIPSPDPDGTGVIRVPFFGIVIPVVCGLFSKSLVFIILFAVTQRSFSP</sequence>
<dbReference type="PANTHER" id="PTHR19357">
    <property type="entry name" value="TRIGGERING RECEPTOR EXPRESSED ON MYELOID CELLS 1"/>
    <property type="match status" value="1"/>
</dbReference>
<dbReference type="InterPro" id="IPR013106">
    <property type="entry name" value="Ig_V-set"/>
</dbReference>
<evidence type="ECO:0000256" key="4">
    <source>
        <dbReference type="ARBA" id="ARBA00022729"/>
    </source>
</evidence>
<proteinExistence type="predicted"/>
<keyword evidence="6 12" id="KW-0472">Membrane</keyword>
<feature type="signal peptide" evidence="13">
    <location>
        <begin position="1"/>
        <end position="27"/>
    </location>
</feature>
<dbReference type="GeneID" id="101571384"/>
<feature type="domain" description="Immunoglobulin V-set" evidence="14">
    <location>
        <begin position="37"/>
        <end position="123"/>
    </location>
</feature>
<name>A0A6P6EU31_OCTDE</name>